<dbReference type="PANTHER" id="PTHR43336">
    <property type="entry name" value="OXYGEN SENSOR HISTIDINE KINASE RESPONSE REGULATOR DEVS/DOSS"/>
    <property type="match status" value="1"/>
</dbReference>
<evidence type="ECO:0000313" key="3">
    <source>
        <dbReference type="Proteomes" id="UP000023152"/>
    </source>
</evidence>
<feature type="transmembrane region" description="Helical" evidence="1">
    <location>
        <begin position="109"/>
        <end position="127"/>
    </location>
</feature>
<dbReference type="SUPFAM" id="SSF48097">
    <property type="entry name" value="Regulator of G-protein signaling, RGS"/>
    <property type="match status" value="1"/>
</dbReference>
<dbReference type="InterPro" id="IPR044926">
    <property type="entry name" value="RGS_subdomain_2"/>
</dbReference>
<evidence type="ECO:0008006" key="4">
    <source>
        <dbReference type="Google" id="ProtNLM"/>
    </source>
</evidence>
<gene>
    <name evidence="2" type="ORF">RFI_27444</name>
</gene>
<reference evidence="2 3" key="1">
    <citation type="journal article" date="2013" name="Curr. Biol.">
        <title>The Genome of the Foraminiferan Reticulomyxa filosa.</title>
        <authorList>
            <person name="Glockner G."/>
            <person name="Hulsmann N."/>
            <person name="Schleicher M."/>
            <person name="Noegel A.A."/>
            <person name="Eichinger L."/>
            <person name="Gallinger C."/>
            <person name="Pawlowski J."/>
            <person name="Sierra R."/>
            <person name="Euteneuer U."/>
            <person name="Pillet L."/>
            <person name="Moustafa A."/>
            <person name="Platzer M."/>
            <person name="Groth M."/>
            <person name="Szafranski K."/>
            <person name="Schliwa M."/>
        </authorList>
    </citation>
    <scope>NUCLEOTIDE SEQUENCE [LARGE SCALE GENOMIC DNA]</scope>
</reference>
<evidence type="ECO:0000256" key="1">
    <source>
        <dbReference type="SAM" id="Phobius"/>
    </source>
</evidence>
<feature type="transmembrane region" description="Helical" evidence="1">
    <location>
        <begin position="139"/>
        <end position="157"/>
    </location>
</feature>
<dbReference type="InterPro" id="IPR036305">
    <property type="entry name" value="RGS_sf"/>
</dbReference>
<keyword evidence="1" id="KW-0812">Transmembrane</keyword>
<protein>
    <recommendedName>
        <fullName evidence="4">RGS domain-containing protein</fullName>
    </recommendedName>
</protein>
<evidence type="ECO:0000313" key="2">
    <source>
        <dbReference type="EMBL" id="ETO09934.1"/>
    </source>
</evidence>
<feature type="transmembrane region" description="Helical" evidence="1">
    <location>
        <begin position="357"/>
        <end position="381"/>
    </location>
</feature>
<feature type="transmembrane region" description="Helical" evidence="1">
    <location>
        <begin position="78"/>
        <end position="97"/>
    </location>
</feature>
<feature type="transmembrane region" description="Helical" evidence="1">
    <location>
        <begin position="243"/>
        <end position="268"/>
    </location>
</feature>
<organism evidence="2 3">
    <name type="scientific">Reticulomyxa filosa</name>
    <dbReference type="NCBI Taxonomy" id="46433"/>
    <lineage>
        <taxon>Eukaryota</taxon>
        <taxon>Sar</taxon>
        <taxon>Rhizaria</taxon>
        <taxon>Retaria</taxon>
        <taxon>Foraminifera</taxon>
        <taxon>Monothalamids</taxon>
        <taxon>Reticulomyxidae</taxon>
        <taxon>Reticulomyxa</taxon>
    </lineage>
</organism>
<keyword evidence="3" id="KW-1185">Reference proteome</keyword>
<proteinExistence type="predicted"/>
<keyword evidence="1" id="KW-1133">Transmembrane helix</keyword>
<accession>X6M7Q3</accession>
<dbReference type="PANTHER" id="PTHR43336:SF3">
    <property type="entry name" value="GUANYLATE CYCLASE DOMAIN-CONTAINING PROTEIN"/>
    <property type="match status" value="1"/>
</dbReference>
<comment type="caution">
    <text evidence="2">The sequence shown here is derived from an EMBL/GenBank/DDBJ whole genome shotgun (WGS) entry which is preliminary data.</text>
</comment>
<sequence>MNCEEKFKNQDLKTLEPAIKRSPPNRWSFLKNIDSKIRLSFFDDPNSSQIAIDWTKKSVHSQYQEAAPMNQDKLLSTIVYQVILDGSVFVSLFLFDISRAALSKQWDGAIDAILTTIFLILATDFVLECATYTKYIGSGFFWMDLIGTLTLLTDLFARVARLAKNQKEQFSKKTLEQKEELQRPQPDPELLCNCREHKLCTFCFLGIESSCSVPGWKKDNSNEKKSVDINAKKKQTSKVGTKVVGTIIQNITLVILASVVILFLLTFYENERYDIFNYCSQFFQEYYTKNGMDTTLNDLVERFIAKYPEVVTLTITESYIYAQKSTDKFRSNEIQCWKSNNVLLQVSVYSEVRLRHIINIALLALMISLFVGLTITISFTLQKLIVIPLERMTKIIQEFTRNVESKQKNKKVISSSSFFIFSKKNKNLQVCLLGGDFEDQDKILSEWSEIQVIEHTIKTLCEIFKTVLSSRTKSAKYSLTISSSCNSIKGKNPNLCQEDTSQNFSCQKKGSTFIKSRESVIRINVTEEQRVRLRKSEIQRQLTIIENSHGLRTLDLTNLGFPELASLNVSVRAFFFFNFATLDHPIAAEYLKLYCKAHHTVPLYNFVKAVQTYRKNFKEEFSSLFRSFISENSNYAIGVNSRIRADLEEKFKKRQICVSSFDYLQMEALNCLEIQFRQFVSSNYALAYCKSRNTKSNYKT</sequence>
<dbReference type="EMBL" id="ASPP01023808">
    <property type="protein sequence ID" value="ETO09934.1"/>
    <property type="molecule type" value="Genomic_DNA"/>
</dbReference>
<dbReference type="Proteomes" id="UP000023152">
    <property type="component" value="Unassembled WGS sequence"/>
</dbReference>
<dbReference type="AlphaFoldDB" id="X6M7Q3"/>
<keyword evidence="1" id="KW-0472">Membrane</keyword>
<dbReference type="Gene3D" id="1.10.167.10">
    <property type="entry name" value="Regulator of G-protein Signalling 4, domain 2"/>
    <property type="match status" value="1"/>
</dbReference>
<name>X6M7Q3_RETFI</name>